<comment type="caution">
    <text evidence="3">The sequence shown here is derived from an EMBL/GenBank/DDBJ whole genome shotgun (WGS) entry which is preliminary data.</text>
</comment>
<dbReference type="EMBL" id="VCIZ01000002">
    <property type="protein sequence ID" value="TSP13642.1"/>
    <property type="molecule type" value="Genomic_DNA"/>
</dbReference>
<evidence type="ECO:0000256" key="2">
    <source>
        <dbReference type="SAM" id="Phobius"/>
    </source>
</evidence>
<dbReference type="RefSeq" id="WP_144196347.1">
    <property type="nucleotide sequence ID" value="NZ_VCIZ01000002.1"/>
</dbReference>
<evidence type="ECO:0000313" key="4">
    <source>
        <dbReference type="Proteomes" id="UP000318943"/>
    </source>
</evidence>
<name>A0ABY3ERT8_9BURK</name>
<gene>
    <name evidence="3" type="ORF">FGG12_03930</name>
</gene>
<feature type="compositionally biased region" description="Low complexity" evidence="1">
    <location>
        <begin position="908"/>
        <end position="919"/>
    </location>
</feature>
<keyword evidence="2" id="KW-0472">Membrane</keyword>
<feature type="region of interest" description="Disordered" evidence="1">
    <location>
        <begin position="1217"/>
        <end position="1242"/>
    </location>
</feature>
<keyword evidence="2" id="KW-0812">Transmembrane</keyword>
<keyword evidence="4" id="KW-1185">Reference proteome</keyword>
<feature type="compositionally biased region" description="Low complexity" evidence="1">
    <location>
        <begin position="568"/>
        <end position="579"/>
    </location>
</feature>
<evidence type="ECO:0000313" key="3">
    <source>
        <dbReference type="EMBL" id="TSP13642.1"/>
    </source>
</evidence>
<sequence length="1347" mass="142606">MAFKDSIQAATGAAMATPRRRVALRVAGGAVAALAIFGLAGYFGGPPLIKYLVEKNATEALGRKVTLGAAHVRPFELAATLNDLTIFEPDGKTPMVTLGQIEANTSAASVWHLAPVVDFLHIDRLAVRVTRNAHGRMNFADVQERFAAQPPKPADSKPARFSVSNIAVSNSSFVYEDKVLDTVQRVENFTLTLPFLSNLPHDATINTRPTLFAKINGTPLALAGTTQPFADTRETNLNVNLDGLEVARYMAFAPRLKDAEVKGGLVDTRLNIGFRQDKDKQDLFVTGTVTLRDADVRTHAGAELLKAGKLTVDVGRLEPLAHKAQIRSIELEGLGLQAARRADGTLNLATAFLPEAAKAPAPAPAPAAAPAAPAAPASAPAAAGVQAPPKAEEVPWSYAVERVALKNARIGFVDELAPSGPGKLDLGPVSVDVAGLASTGDKPAKLDATITIADGQTLRHTGELALAQGTLAGTLESTGLRPQGFAAWWPRELRSQFGDTGINAELHYKMAWSQPVFQFTLEKSRLELSPVYVATREPIVLPATPAAAERPANAERQAARQAERQAARAESAARGNNTGNGRGRALRVTRRAADLEGDKLPLVRADKLVLEDINLDLARQSFEAGQVSLVKPQIAATRDHHGELLEMARIWAVESAERKAVPAKPAPAAPAASAPNGRNGAAAPPGWKVRLGKVSVEGGAARLADYAPAEANRGRPVIHQFRNIGLTTGTVTWPLAAGAMPLKLHAESGRKGVMSLDGDVTPTLPAAQLQVDLRDIDMTSLQPYMADRFNAALRSGLLSVKGKLGVVAPAGKPIAARFNGNVLAGNVRTVDRISGEDFLRWRALAVTGVDFNMDEAKGPLQLGINSVSLSDFYARVILNANGRLNLQDVMAGGAEKGEAAPSTSLTQANPASAPAASAPAAPPPQAKAPAAAPAPAGPRPQIRLGGVAIQKGNINFSDFFIKPNYTANLTDMKGSVSKVSSADPTPADLVLDGRLDDDAPVSISGKINPLGEQLYLDIAAKAAGVELTRLTPYAAKYAGYPITKGKLTVDVGYKIENGKLDARNHLYLDQLTFGERVDSPDAVKLPVLLAVSLLKDRNGVIDVNLPVSGSLSDPEFSIGGVIVRVIVNLLTKAITSPFSLIASAFGGSGEELGYIEFAPGSSTLTDAARDKITTVGKALNDRPSLRLEISGRIDPATDADGARRVWLDQRVAEAKQRELRRSAQAGAQAEEGEGGEQGARVTVSPQEYPKYVAAVYKRESFRKPTNFIGLNKSLSTQEMEKLLLEHAPVTDTELRALADQRALAVKQALERDGKVPDAKLFLTAPKLTAEGIKDKGGPNRVDFSIRQ</sequence>
<protein>
    <submittedName>
        <fullName evidence="3">DUF748 domain-containing protein</fullName>
    </submittedName>
</protein>
<feature type="compositionally biased region" description="Low complexity" evidence="1">
    <location>
        <begin position="544"/>
        <end position="556"/>
    </location>
</feature>
<feature type="compositionally biased region" description="Low complexity" evidence="1">
    <location>
        <begin position="669"/>
        <end position="685"/>
    </location>
</feature>
<evidence type="ECO:0000256" key="1">
    <source>
        <dbReference type="SAM" id="MobiDB-lite"/>
    </source>
</evidence>
<dbReference type="Pfam" id="PF05359">
    <property type="entry name" value="DUF748"/>
    <property type="match status" value="2"/>
</dbReference>
<dbReference type="PANTHER" id="PTHR30441:SF8">
    <property type="entry name" value="DUF748 DOMAIN-CONTAINING PROTEIN"/>
    <property type="match status" value="1"/>
</dbReference>
<feature type="region of interest" description="Disordered" evidence="1">
    <location>
        <begin position="544"/>
        <end position="585"/>
    </location>
</feature>
<reference evidence="3 4" key="1">
    <citation type="submission" date="2019-05" db="EMBL/GenBank/DDBJ databases">
        <title>Whole genome sequence analysis of Cupriavidus campinensis S14E4C strain.</title>
        <authorList>
            <person name="Abbaszade G."/>
            <person name="Szabo A."/>
            <person name="Toumi M."/>
            <person name="Toth E."/>
        </authorList>
    </citation>
    <scope>NUCLEOTIDE SEQUENCE [LARGE SCALE GENOMIC DNA]</scope>
    <source>
        <strain evidence="3 4">S14E4C</strain>
    </source>
</reference>
<dbReference type="Proteomes" id="UP000318943">
    <property type="component" value="Unassembled WGS sequence"/>
</dbReference>
<dbReference type="InterPro" id="IPR008023">
    <property type="entry name" value="DUF748"/>
</dbReference>
<dbReference type="Gene3D" id="3.30.1330.60">
    <property type="entry name" value="OmpA-like domain"/>
    <property type="match status" value="1"/>
</dbReference>
<organism evidence="3 4">
    <name type="scientific">Cupriavidus campinensis</name>
    <dbReference type="NCBI Taxonomy" id="151783"/>
    <lineage>
        <taxon>Bacteria</taxon>
        <taxon>Pseudomonadati</taxon>
        <taxon>Pseudomonadota</taxon>
        <taxon>Betaproteobacteria</taxon>
        <taxon>Burkholderiales</taxon>
        <taxon>Burkholderiaceae</taxon>
        <taxon>Cupriavidus</taxon>
    </lineage>
</organism>
<feature type="region of interest" description="Disordered" evidence="1">
    <location>
        <begin position="662"/>
        <end position="686"/>
    </location>
</feature>
<dbReference type="PANTHER" id="PTHR30441">
    <property type="entry name" value="DUF748 DOMAIN-CONTAINING PROTEIN"/>
    <property type="match status" value="1"/>
</dbReference>
<proteinExistence type="predicted"/>
<keyword evidence="2" id="KW-1133">Transmembrane helix</keyword>
<accession>A0ABY3ERT8</accession>
<dbReference type="InterPro" id="IPR052894">
    <property type="entry name" value="AsmA-related"/>
</dbReference>
<feature type="region of interest" description="Disordered" evidence="1">
    <location>
        <begin position="895"/>
        <end position="939"/>
    </location>
</feature>
<dbReference type="InterPro" id="IPR036737">
    <property type="entry name" value="OmpA-like_sf"/>
</dbReference>
<feature type="compositionally biased region" description="Basic and acidic residues" evidence="1">
    <location>
        <begin position="557"/>
        <end position="567"/>
    </location>
</feature>
<feature type="transmembrane region" description="Helical" evidence="2">
    <location>
        <begin position="22"/>
        <end position="43"/>
    </location>
</feature>